<dbReference type="SUPFAM" id="SSF55073">
    <property type="entry name" value="Nucleotide cyclase"/>
    <property type="match status" value="1"/>
</dbReference>
<dbReference type="SMART" id="SM00267">
    <property type="entry name" value="GGDEF"/>
    <property type="match status" value="1"/>
</dbReference>
<keyword evidence="1" id="KW-1133">Transmembrane helix</keyword>
<feature type="transmembrane region" description="Helical" evidence="1">
    <location>
        <begin position="56"/>
        <end position="77"/>
    </location>
</feature>
<name>A0A6J6B9S4_9ZZZZ</name>
<dbReference type="InterPro" id="IPR052163">
    <property type="entry name" value="DGC-Regulatory_Protein"/>
</dbReference>
<reference evidence="3" key="1">
    <citation type="submission" date="2020-05" db="EMBL/GenBank/DDBJ databases">
        <authorList>
            <person name="Chiriac C."/>
            <person name="Salcher M."/>
            <person name="Ghai R."/>
            <person name="Kavagutti S V."/>
        </authorList>
    </citation>
    <scope>NUCLEOTIDE SEQUENCE</scope>
</reference>
<evidence type="ECO:0000256" key="1">
    <source>
        <dbReference type="SAM" id="Phobius"/>
    </source>
</evidence>
<protein>
    <submittedName>
        <fullName evidence="3">Unannotated protein</fullName>
    </submittedName>
</protein>
<dbReference type="InterPro" id="IPR029787">
    <property type="entry name" value="Nucleotide_cyclase"/>
</dbReference>
<feature type="transmembrane region" description="Helical" evidence="1">
    <location>
        <begin position="210"/>
        <end position="232"/>
    </location>
</feature>
<dbReference type="NCBIfam" id="TIGR00254">
    <property type="entry name" value="GGDEF"/>
    <property type="match status" value="1"/>
</dbReference>
<dbReference type="PANTHER" id="PTHR46663">
    <property type="entry name" value="DIGUANYLATE CYCLASE DGCT-RELATED"/>
    <property type="match status" value="1"/>
</dbReference>
<proteinExistence type="predicted"/>
<dbReference type="AlphaFoldDB" id="A0A6J6B9S4"/>
<dbReference type="Pfam" id="PF00990">
    <property type="entry name" value="GGDEF"/>
    <property type="match status" value="1"/>
</dbReference>
<dbReference type="InterPro" id="IPR043128">
    <property type="entry name" value="Rev_trsase/Diguanyl_cyclase"/>
</dbReference>
<feature type="domain" description="GGDEF" evidence="2">
    <location>
        <begin position="330"/>
        <end position="454"/>
    </location>
</feature>
<dbReference type="PANTHER" id="PTHR46663:SF2">
    <property type="entry name" value="GGDEF DOMAIN-CONTAINING PROTEIN"/>
    <property type="match status" value="1"/>
</dbReference>
<dbReference type="InterPro" id="IPR000160">
    <property type="entry name" value="GGDEF_dom"/>
</dbReference>
<feature type="transmembrane region" description="Helical" evidence="1">
    <location>
        <begin position="7"/>
        <end position="26"/>
    </location>
</feature>
<feature type="transmembrane region" description="Helical" evidence="1">
    <location>
        <begin position="244"/>
        <end position="264"/>
    </location>
</feature>
<feature type="transmembrane region" description="Helical" evidence="1">
    <location>
        <begin position="156"/>
        <end position="177"/>
    </location>
</feature>
<sequence>MYRFLRWLPFALLFIHAVLTLVLVGDNVIVDLILYNLIWISAIAAITQSPLSNDPVAISTTSIAIGFWGIGSLVNSFADFTTLPPQATFIAQCSYALFYPFLLIAIPRTLSRGRKLNPIELLDSFIFALGISAVATALFLSRVFPDSIMDLQDQFFALLFPVSDLLLITIALLALITHKVHRRAFLLFAGVFLFGIADFLYLWLVINNKYVFGQIVDDGWLLGITLIAATFWTTHNKSEGEVAIHPVFIALSIFISPTLLALSALKPGLFSMYILVPTIATLFLAFIRMTIVIRQARNLGEEKVLARTDELTGLPNRRRLVAELATYSKTEGALLLLDLNEFKPVNDQYGHEFGDVILQQVSQRFSRSLPTGSVLARLGGDEFGVLINGNYEETLEAAYALQATLSYPFIVKGTSISIGVSIGHAHNDGESNLLERADAAMYEAKRNKVGVIQASQVYRP</sequence>
<feature type="transmembrane region" description="Helical" evidence="1">
    <location>
        <begin position="184"/>
        <end position="204"/>
    </location>
</feature>
<keyword evidence="1" id="KW-0472">Membrane</keyword>
<feature type="transmembrane region" description="Helical" evidence="1">
    <location>
        <begin position="89"/>
        <end position="110"/>
    </location>
</feature>
<evidence type="ECO:0000259" key="2">
    <source>
        <dbReference type="PROSITE" id="PS50887"/>
    </source>
</evidence>
<dbReference type="Gene3D" id="3.30.70.270">
    <property type="match status" value="1"/>
</dbReference>
<evidence type="ECO:0000313" key="3">
    <source>
        <dbReference type="EMBL" id="CAB4535414.1"/>
    </source>
</evidence>
<dbReference type="EMBL" id="CAEZSD010000084">
    <property type="protein sequence ID" value="CAB4535414.1"/>
    <property type="molecule type" value="Genomic_DNA"/>
</dbReference>
<gene>
    <name evidence="3" type="ORF">UFOPK1399_00746</name>
</gene>
<feature type="transmembrane region" description="Helical" evidence="1">
    <location>
        <begin position="122"/>
        <end position="144"/>
    </location>
</feature>
<dbReference type="CDD" id="cd01949">
    <property type="entry name" value="GGDEF"/>
    <property type="match status" value="1"/>
</dbReference>
<feature type="transmembrane region" description="Helical" evidence="1">
    <location>
        <begin position="270"/>
        <end position="287"/>
    </location>
</feature>
<accession>A0A6J6B9S4</accession>
<organism evidence="3">
    <name type="scientific">freshwater metagenome</name>
    <dbReference type="NCBI Taxonomy" id="449393"/>
    <lineage>
        <taxon>unclassified sequences</taxon>
        <taxon>metagenomes</taxon>
        <taxon>ecological metagenomes</taxon>
    </lineage>
</organism>
<keyword evidence="1" id="KW-0812">Transmembrane</keyword>
<feature type="transmembrane region" description="Helical" evidence="1">
    <location>
        <begin position="32"/>
        <end position="49"/>
    </location>
</feature>
<dbReference type="PROSITE" id="PS50887">
    <property type="entry name" value="GGDEF"/>
    <property type="match status" value="1"/>
</dbReference>